<evidence type="ECO:0000259" key="1">
    <source>
        <dbReference type="Pfam" id="PF10979"/>
    </source>
</evidence>
<dbReference type="Proteomes" id="UP000190890">
    <property type="component" value="Unassembled WGS sequence"/>
</dbReference>
<dbReference type="EMBL" id="LZZM01000053">
    <property type="protein sequence ID" value="OOM81764.1"/>
    <property type="molecule type" value="Genomic_DNA"/>
</dbReference>
<dbReference type="InterPro" id="IPR024498">
    <property type="entry name" value="DUF2786"/>
</dbReference>
<feature type="domain" description="DUF2786" evidence="1">
    <location>
        <begin position="8"/>
        <end position="45"/>
    </location>
</feature>
<evidence type="ECO:0000259" key="2">
    <source>
        <dbReference type="Pfam" id="PF23771"/>
    </source>
</evidence>
<protein>
    <submittedName>
        <fullName evidence="3">Uncharacterized protein</fullName>
    </submittedName>
</protein>
<dbReference type="AlphaFoldDB" id="A0A1S8TVH4"/>
<dbReference type="OrthoDB" id="1808266at2"/>
<accession>A0A1S8TVH4</accession>
<feature type="domain" description="DUF7168" evidence="2">
    <location>
        <begin position="54"/>
        <end position="184"/>
    </location>
</feature>
<sequence length="234" mass="27299">MVTEQGDMIIRIQNLLTLSKSSNENEAQNAMMMARKLLIKHKLSMKDVEQYKKESVKVDENRTGIKFRGSSWKSNLSRVIADNFGCFLFYRAGKTREVCFYGKEEDVMICNIMLKYAIKSINLNGDKLIKKLKQDKRRKYFDGIKADYALGFVRGLDERFKEQIKSNEEWALVMVKEQIVIDKYEEFSSDFTSIQVNADYNKHFFAFKLGNEDGKNFDISNKIENEVEENELLG</sequence>
<dbReference type="Pfam" id="PF10979">
    <property type="entry name" value="DUF2786"/>
    <property type="match status" value="1"/>
</dbReference>
<gene>
    <name evidence="3" type="ORF">CLPUN_09480</name>
</gene>
<reference evidence="3 4" key="1">
    <citation type="submission" date="2016-05" db="EMBL/GenBank/DDBJ databases">
        <title>Microbial solvent formation.</title>
        <authorList>
            <person name="Poehlein A."/>
            <person name="Montoya Solano J.D."/>
            <person name="Flitsch S."/>
            <person name="Krabben P."/>
            <person name="Duerre P."/>
            <person name="Daniel R."/>
        </authorList>
    </citation>
    <scope>NUCLEOTIDE SEQUENCE [LARGE SCALE GENOMIC DNA]</scope>
    <source>
        <strain evidence="3 4">DSM 2619</strain>
    </source>
</reference>
<dbReference type="Pfam" id="PF23771">
    <property type="entry name" value="DUF7168"/>
    <property type="match status" value="1"/>
</dbReference>
<name>A0A1S8TVH4_9CLOT</name>
<dbReference type="RefSeq" id="WP_077846206.1">
    <property type="nucleotide sequence ID" value="NZ_LZZM01000053.1"/>
</dbReference>
<proteinExistence type="predicted"/>
<keyword evidence="4" id="KW-1185">Reference proteome</keyword>
<comment type="caution">
    <text evidence="3">The sequence shown here is derived from an EMBL/GenBank/DDBJ whole genome shotgun (WGS) entry which is preliminary data.</text>
</comment>
<evidence type="ECO:0000313" key="3">
    <source>
        <dbReference type="EMBL" id="OOM81764.1"/>
    </source>
</evidence>
<dbReference type="STRING" id="29367.CLPUN_09480"/>
<evidence type="ECO:0000313" key="4">
    <source>
        <dbReference type="Proteomes" id="UP000190890"/>
    </source>
</evidence>
<dbReference type="InterPro" id="IPR055592">
    <property type="entry name" value="DUF7168"/>
</dbReference>
<organism evidence="3 4">
    <name type="scientific">Clostridium puniceum</name>
    <dbReference type="NCBI Taxonomy" id="29367"/>
    <lineage>
        <taxon>Bacteria</taxon>
        <taxon>Bacillati</taxon>
        <taxon>Bacillota</taxon>
        <taxon>Clostridia</taxon>
        <taxon>Eubacteriales</taxon>
        <taxon>Clostridiaceae</taxon>
        <taxon>Clostridium</taxon>
    </lineage>
</organism>